<name>A0A081DFV0_NONUL</name>
<protein>
    <submittedName>
        <fullName evidence="1">Uncharacterized protein</fullName>
    </submittedName>
</protein>
<dbReference type="EMBL" id="BBLG01000013">
    <property type="protein sequence ID" value="GAK77796.1"/>
    <property type="molecule type" value="Genomic_DNA"/>
</dbReference>
<dbReference type="Proteomes" id="UP000028980">
    <property type="component" value="Unassembled WGS sequence"/>
</dbReference>
<evidence type="ECO:0000313" key="1">
    <source>
        <dbReference type="EMBL" id="GAK77796.1"/>
    </source>
</evidence>
<reference evidence="1 2" key="1">
    <citation type="journal article" date="2014" name="Genome Announc.">
        <title>Draft Genome Sequences of Marine Flavobacterium Nonlabens Strains NR17, NR24, NR27, NR32, NR33, and Ara13.</title>
        <authorList>
            <person name="Nakanishi M."/>
            <person name="Meirelles P."/>
            <person name="Suzuki R."/>
            <person name="Takatani N."/>
            <person name="Mino S."/>
            <person name="Suda W."/>
            <person name="Oshima K."/>
            <person name="Hattori M."/>
            <person name="Ohkuma M."/>
            <person name="Hosokawa M."/>
            <person name="Miyashita K."/>
            <person name="Thompson F.L."/>
            <person name="Niwa A."/>
            <person name="Sawabe T."/>
            <person name="Sawabe T."/>
        </authorList>
    </citation>
    <scope>NUCLEOTIDE SEQUENCE [LARGE SCALE GENOMIC DNA]</scope>
    <source>
        <strain evidence="2">JCM19296</strain>
    </source>
</reference>
<organism evidence="1 2">
    <name type="scientific">Nonlabens ulvanivorans</name>
    <name type="common">Persicivirga ulvanivorans</name>
    <dbReference type="NCBI Taxonomy" id="906888"/>
    <lineage>
        <taxon>Bacteria</taxon>
        <taxon>Pseudomonadati</taxon>
        <taxon>Bacteroidota</taxon>
        <taxon>Flavobacteriia</taxon>
        <taxon>Flavobacteriales</taxon>
        <taxon>Flavobacteriaceae</taxon>
        <taxon>Nonlabens</taxon>
    </lineage>
</organism>
<proteinExistence type="predicted"/>
<evidence type="ECO:0000313" key="2">
    <source>
        <dbReference type="Proteomes" id="UP000028980"/>
    </source>
</evidence>
<accession>A0A081DFV0</accession>
<sequence>MKKITFIIGIIILCVACSSSKMTTSKWLADDFNNQPTDKVLIYASTPDIVLQKEFENETAQVLSDLDITIFKMHDTFPDVMYKEERTQEEIAVFLKDCKEKQINKILFASKKSQTVDTVMSKSLHNYMNDLHALSIEGYDDDLEYETDQVTTYVIEAAVYDINKTSKDAPVATTSITAMNPKSLDDIKTRLLKSIKQIFKK</sequence>
<comment type="caution">
    <text evidence="1">The sequence shown here is derived from an EMBL/GenBank/DDBJ whole genome shotgun (WGS) entry which is preliminary data.</text>
</comment>
<dbReference type="AlphaFoldDB" id="A0A081DFV0"/>
<gene>
    <name evidence="1" type="ORF">JCM19296_3405</name>
</gene>